<dbReference type="AlphaFoldDB" id="A0A9D3ZGK3"/>
<accession>A0A9D3ZGK3</accession>
<dbReference type="InterPro" id="IPR026960">
    <property type="entry name" value="RVT-Znf"/>
</dbReference>
<protein>
    <recommendedName>
        <fullName evidence="1">Reverse transcriptase zinc-binding domain-containing protein</fullName>
    </recommendedName>
</protein>
<dbReference type="Proteomes" id="UP000828251">
    <property type="component" value="Unassembled WGS sequence"/>
</dbReference>
<comment type="caution">
    <text evidence="2">The sequence shown here is derived from an EMBL/GenBank/DDBJ whole genome shotgun (WGS) entry which is preliminary data.</text>
</comment>
<reference evidence="2 3" key="1">
    <citation type="journal article" date="2021" name="Plant Biotechnol. J.">
        <title>Multi-omics assisted identification of the key and species-specific regulatory components of drought-tolerant mechanisms in Gossypium stocksii.</title>
        <authorList>
            <person name="Yu D."/>
            <person name="Ke L."/>
            <person name="Zhang D."/>
            <person name="Wu Y."/>
            <person name="Sun Y."/>
            <person name="Mei J."/>
            <person name="Sun J."/>
            <person name="Sun Y."/>
        </authorList>
    </citation>
    <scope>NUCLEOTIDE SEQUENCE [LARGE SCALE GENOMIC DNA]</scope>
    <source>
        <strain evidence="3">cv. E1</strain>
        <tissue evidence="2">Leaf</tissue>
    </source>
</reference>
<evidence type="ECO:0000313" key="3">
    <source>
        <dbReference type="Proteomes" id="UP000828251"/>
    </source>
</evidence>
<name>A0A9D3ZGK3_9ROSI</name>
<organism evidence="2 3">
    <name type="scientific">Gossypium stocksii</name>
    <dbReference type="NCBI Taxonomy" id="47602"/>
    <lineage>
        <taxon>Eukaryota</taxon>
        <taxon>Viridiplantae</taxon>
        <taxon>Streptophyta</taxon>
        <taxon>Embryophyta</taxon>
        <taxon>Tracheophyta</taxon>
        <taxon>Spermatophyta</taxon>
        <taxon>Magnoliopsida</taxon>
        <taxon>eudicotyledons</taxon>
        <taxon>Gunneridae</taxon>
        <taxon>Pentapetalae</taxon>
        <taxon>rosids</taxon>
        <taxon>malvids</taxon>
        <taxon>Malvales</taxon>
        <taxon>Malvaceae</taxon>
        <taxon>Malvoideae</taxon>
        <taxon>Gossypium</taxon>
    </lineage>
</organism>
<dbReference type="OrthoDB" id="1001947at2759"/>
<gene>
    <name evidence="2" type="ORF">J1N35_044627</name>
</gene>
<evidence type="ECO:0000313" key="2">
    <source>
        <dbReference type="EMBL" id="KAH1032453.1"/>
    </source>
</evidence>
<evidence type="ECO:0000259" key="1">
    <source>
        <dbReference type="Pfam" id="PF13966"/>
    </source>
</evidence>
<proteinExistence type="predicted"/>
<dbReference type="PANTHER" id="PTHR33116">
    <property type="entry name" value="REVERSE TRANSCRIPTASE ZINC-BINDING DOMAIN-CONTAINING PROTEIN-RELATED-RELATED"/>
    <property type="match status" value="1"/>
</dbReference>
<dbReference type="Pfam" id="PF13966">
    <property type="entry name" value="zf-RVT"/>
    <property type="match status" value="1"/>
</dbReference>
<feature type="domain" description="Reverse transcriptase zinc-binding" evidence="1">
    <location>
        <begin position="293"/>
        <end position="379"/>
    </location>
</feature>
<dbReference type="EMBL" id="JAIQCV010000013">
    <property type="protein sequence ID" value="KAH1032453.1"/>
    <property type="molecule type" value="Genomic_DNA"/>
</dbReference>
<keyword evidence="3" id="KW-1185">Reference proteome</keyword>
<sequence length="446" mass="51247">MEGLGHSIQANRDNGMWKSIRLSRFGPKISHLFFADDLVILCEVQMEQARLLDSILKQFCASSGHRISGRKSNIYFSKSTEGSVRNQIPQMFGFQEVLNLSTYLRVPLLHERITSSTLSFIVEKVKRKLQNWDARNLSIARRITLALLGLALFLKAIRSGCMSFGLSMDGKIIFQILLAETNAHTNEDPFSKIWPTLRENLIWSIGDSAAARCWKDPWIPGIGSLISKIPSFANLNLDCCVKEFVNPNGSWNLDLFRVWLSEDIICRITSIPPPYPDSGLDRVIWAGSSSGHFSVRNAYWTLKEDTWNSKEEYWKLIWKHSGPQRVRVFLWLAFKNRLLTNAERVRREMGHNSSCSLCGYEFEDLAHALRDCPAAKDVWLLVLPQHLKQRFFSISLSDWLVLNLCCHEKMQDSGLIWSSLFGLITWHIWKNRNLLCFRISPGQLLK</sequence>
<dbReference type="PANTHER" id="PTHR33116:SF70">
    <property type="entry name" value="NON-LTR RETROELEMENT REVERSE TRANSCRIPTASE-LIKE PROTEIN"/>
    <property type="match status" value="1"/>
</dbReference>